<dbReference type="AlphaFoldDB" id="G5JTQ1"/>
<accession>G5JTQ1</accession>
<keyword evidence="2" id="KW-0812">Transmembrane</keyword>
<feature type="transmembrane region" description="Helical" evidence="2">
    <location>
        <begin position="12"/>
        <end position="33"/>
    </location>
</feature>
<dbReference type="OrthoDB" id="2237726at2"/>
<feature type="transmembrane region" description="Helical" evidence="2">
    <location>
        <begin position="107"/>
        <end position="128"/>
    </location>
</feature>
<comment type="caution">
    <text evidence="4">The sequence shown here is derived from an EMBL/GenBank/DDBJ whole genome shotgun (WGS) entry which is preliminary data.</text>
</comment>
<dbReference type="Proteomes" id="UP000004322">
    <property type="component" value="Unassembled WGS sequence"/>
</dbReference>
<evidence type="ECO:0000313" key="5">
    <source>
        <dbReference type="Proteomes" id="UP000004322"/>
    </source>
</evidence>
<keyword evidence="2" id="KW-1133">Transmembrane helix</keyword>
<dbReference type="Pfam" id="PF02517">
    <property type="entry name" value="Rce1-like"/>
    <property type="match status" value="1"/>
</dbReference>
<feature type="transmembrane region" description="Helical" evidence="2">
    <location>
        <begin position="140"/>
        <end position="158"/>
    </location>
</feature>
<dbReference type="STRING" id="873449.STRCR_1148"/>
<sequence>MQEPVTKHKYLFQGIFAIAVWFILFGLTVNVGVSHDLLSRYTDEKGVIIGGVLLNCVGLAVLAFSHRQWTESLIAVRQKKTYLLYLILLLAAGNVLLHYHWTGLPAVYYLLFTTVSVVWQDYLTFGLLQNYLRQRFSFKQVLILLPALFILAHLFYVSHFWRNPFLLALTALMALLFTYLREKTQTLHWLIFLHLMFYFVTA</sequence>
<evidence type="ECO:0000313" key="4">
    <source>
        <dbReference type="EMBL" id="EHI74389.1"/>
    </source>
</evidence>
<protein>
    <recommendedName>
        <fullName evidence="3">CAAX prenyl protease 2/Lysostaphin resistance protein A-like domain-containing protein</fullName>
    </recommendedName>
</protein>
<evidence type="ECO:0000256" key="1">
    <source>
        <dbReference type="ARBA" id="ARBA00009067"/>
    </source>
</evidence>
<gene>
    <name evidence="4" type="ORF">STRCR_1148</name>
</gene>
<name>G5JTQ1_STRCG</name>
<feature type="domain" description="CAAX prenyl protease 2/Lysostaphin resistance protein A-like" evidence="3">
    <location>
        <begin position="105"/>
        <end position="198"/>
    </location>
</feature>
<dbReference type="RefSeq" id="WP_004227528.1">
    <property type="nucleotide sequence ID" value="NZ_AEUV02000002.1"/>
</dbReference>
<evidence type="ECO:0000259" key="3">
    <source>
        <dbReference type="Pfam" id="PF02517"/>
    </source>
</evidence>
<reference evidence="4" key="1">
    <citation type="submission" date="2011-07" db="EMBL/GenBank/DDBJ databases">
        <authorList>
            <person name="Stanhope M.J."/>
            <person name="Durkin A.S."/>
            <person name="Hostetler J."/>
            <person name="Kim M."/>
            <person name="Radune D."/>
            <person name="Singh I."/>
            <person name="Town C.D."/>
        </authorList>
    </citation>
    <scope>NUCLEOTIDE SEQUENCE [LARGE SCALE GENOMIC DNA]</scope>
    <source>
        <strain evidence="4">HS-6</strain>
    </source>
</reference>
<dbReference type="EMBL" id="AEUV02000002">
    <property type="protein sequence ID" value="EHI74389.1"/>
    <property type="molecule type" value="Genomic_DNA"/>
</dbReference>
<dbReference type="InterPro" id="IPR003675">
    <property type="entry name" value="Rce1/LyrA-like_dom"/>
</dbReference>
<comment type="similarity">
    <text evidence="1">Belongs to the UPF0177 family.</text>
</comment>
<feature type="transmembrane region" description="Helical" evidence="2">
    <location>
        <begin position="82"/>
        <end position="101"/>
    </location>
</feature>
<dbReference type="GO" id="GO:0004175">
    <property type="term" value="F:endopeptidase activity"/>
    <property type="evidence" value="ECO:0007669"/>
    <property type="project" value="UniProtKB-ARBA"/>
</dbReference>
<proteinExistence type="inferred from homology"/>
<evidence type="ECO:0000256" key="2">
    <source>
        <dbReference type="SAM" id="Phobius"/>
    </source>
</evidence>
<organism evidence="4 5">
    <name type="scientific">Streptococcus criceti HS-6</name>
    <dbReference type="NCBI Taxonomy" id="873449"/>
    <lineage>
        <taxon>Bacteria</taxon>
        <taxon>Bacillati</taxon>
        <taxon>Bacillota</taxon>
        <taxon>Bacilli</taxon>
        <taxon>Lactobacillales</taxon>
        <taxon>Streptococcaceae</taxon>
        <taxon>Streptococcus</taxon>
    </lineage>
</organism>
<feature type="transmembrane region" description="Helical" evidence="2">
    <location>
        <begin position="164"/>
        <end position="180"/>
    </location>
</feature>
<keyword evidence="2" id="KW-0472">Membrane</keyword>
<dbReference type="GO" id="GO:0080120">
    <property type="term" value="P:CAAX-box protein maturation"/>
    <property type="evidence" value="ECO:0007669"/>
    <property type="project" value="UniProtKB-ARBA"/>
</dbReference>
<keyword evidence="5" id="KW-1185">Reference proteome</keyword>
<feature type="transmembrane region" description="Helical" evidence="2">
    <location>
        <begin position="45"/>
        <end position="62"/>
    </location>
</feature>